<feature type="non-terminal residue" evidence="4">
    <location>
        <position position="81"/>
    </location>
</feature>
<dbReference type="AlphaFoldDB" id="A0A2G9TGW3"/>
<feature type="domain" description="Nematode cuticle collagen N-terminal" evidence="3">
    <location>
        <begin position="44"/>
        <end position="81"/>
    </location>
</feature>
<evidence type="ECO:0000256" key="2">
    <source>
        <dbReference type="SAM" id="Phobius"/>
    </source>
</evidence>
<feature type="transmembrane region" description="Helical" evidence="2">
    <location>
        <begin position="35"/>
        <end position="62"/>
    </location>
</feature>
<keyword evidence="2" id="KW-0812">Transmembrane</keyword>
<keyword evidence="5" id="KW-1185">Reference proteome</keyword>
<evidence type="ECO:0000256" key="1">
    <source>
        <dbReference type="ARBA" id="ARBA00022737"/>
    </source>
</evidence>
<dbReference type="InterPro" id="IPR002486">
    <property type="entry name" value="Col_cuticle_N"/>
</dbReference>
<dbReference type="Pfam" id="PF01484">
    <property type="entry name" value="Col_cuticle_N"/>
    <property type="match status" value="1"/>
</dbReference>
<evidence type="ECO:0000313" key="4">
    <source>
        <dbReference type="EMBL" id="PIO57213.1"/>
    </source>
</evidence>
<sequence>MDAGSGSEGFTKEIVGSEGGWKIVDAAMSLDNKILAYRFIGCATLAFSAVAALSICVTLPMVSEYVSSIKMRVNRDVTYCK</sequence>
<dbReference type="EMBL" id="KZ366935">
    <property type="protein sequence ID" value="PIO57213.1"/>
    <property type="molecule type" value="Genomic_DNA"/>
</dbReference>
<keyword evidence="1" id="KW-0677">Repeat</keyword>
<gene>
    <name evidence="4" type="ORF">TELCIR_21383</name>
</gene>
<dbReference type="OrthoDB" id="5872817at2759"/>
<name>A0A2G9TGW3_TELCI</name>
<organism evidence="4 5">
    <name type="scientific">Teladorsagia circumcincta</name>
    <name type="common">Brown stomach worm</name>
    <name type="synonym">Ostertagia circumcincta</name>
    <dbReference type="NCBI Taxonomy" id="45464"/>
    <lineage>
        <taxon>Eukaryota</taxon>
        <taxon>Metazoa</taxon>
        <taxon>Ecdysozoa</taxon>
        <taxon>Nematoda</taxon>
        <taxon>Chromadorea</taxon>
        <taxon>Rhabditida</taxon>
        <taxon>Rhabditina</taxon>
        <taxon>Rhabditomorpha</taxon>
        <taxon>Strongyloidea</taxon>
        <taxon>Trichostrongylidae</taxon>
        <taxon>Teladorsagia</taxon>
    </lineage>
</organism>
<accession>A0A2G9TGW3</accession>
<dbReference type="GO" id="GO:0042302">
    <property type="term" value="F:structural constituent of cuticle"/>
    <property type="evidence" value="ECO:0007669"/>
    <property type="project" value="InterPro"/>
</dbReference>
<evidence type="ECO:0000259" key="3">
    <source>
        <dbReference type="Pfam" id="PF01484"/>
    </source>
</evidence>
<proteinExistence type="predicted"/>
<dbReference type="Proteomes" id="UP000230423">
    <property type="component" value="Unassembled WGS sequence"/>
</dbReference>
<reference evidence="4 5" key="1">
    <citation type="submission" date="2015-09" db="EMBL/GenBank/DDBJ databases">
        <title>Draft genome of the parasitic nematode Teladorsagia circumcincta isolate WARC Sus (inbred).</title>
        <authorList>
            <person name="Mitreva M."/>
        </authorList>
    </citation>
    <scope>NUCLEOTIDE SEQUENCE [LARGE SCALE GENOMIC DNA]</scope>
    <source>
        <strain evidence="4 5">S</strain>
    </source>
</reference>
<evidence type="ECO:0000313" key="5">
    <source>
        <dbReference type="Proteomes" id="UP000230423"/>
    </source>
</evidence>
<protein>
    <recommendedName>
        <fullName evidence="3">Nematode cuticle collagen N-terminal domain-containing protein</fullName>
    </recommendedName>
</protein>
<keyword evidence="2" id="KW-1133">Transmembrane helix</keyword>
<keyword evidence="2" id="KW-0472">Membrane</keyword>